<dbReference type="EMBL" id="CAWUPB010000857">
    <property type="protein sequence ID" value="CAK7327513.1"/>
    <property type="molecule type" value="Genomic_DNA"/>
</dbReference>
<accession>A0AAV1R3C4</accession>
<feature type="transmembrane region" description="Helical" evidence="1">
    <location>
        <begin position="35"/>
        <end position="54"/>
    </location>
</feature>
<keyword evidence="4" id="KW-1185">Reference proteome</keyword>
<dbReference type="InterPro" id="IPR025846">
    <property type="entry name" value="TBL_N"/>
</dbReference>
<organism evidence="3 4">
    <name type="scientific">Dovyalis caffra</name>
    <dbReference type="NCBI Taxonomy" id="77055"/>
    <lineage>
        <taxon>Eukaryota</taxon>
        <taxon>Viridiplantae</taxon>
        <taxon>Streptophyta</taxon>
        <taxon>Embryophyta</taxon>
        <taxon>Tracheophyta</taxon>
        <taxon>Spermatophyta</taxon>
        <taxon>Magnoliopsida</taxon>
        <taxon>eudicotyledons</taxon>
        <taxon>Gunneridae</taxon>
        <taxon>Pentapetalae</taxon>
        <taxon>rosids</taxon>
        <taxon>fabids</taxon>
        <taxon>Malpighiales</taxon>
        <taxon>Salicaceae</taxon>
        <taxon>Flacourtieae</taxon>
        <taxon>Dovyalis</taxon>
    </lineage>
</organism>
<evidence type="ECO:0000313" key="4">
    <source>
        <dbReference type="Proteomes" id="UP001314170"/>
    </source>
</evidence>
<keyword evidence="1" id="KW-1133">Transmembrane helix</keyword>
<protein>
    <recommendedName>
        <fullName evidence="2">Trichome birefringence-like N-terminal domain-containing protein</fullName>
    </recommendedName>
</protein>
<gene>
    <name evidence="3" type="ORF">DCAF_LOCUS5225</name>
</gene>
<evidence type="ECO:0000259" key="2">
    <source>
        <dbReference type="Pfam" id="PF14416"/>
    </source>
</evidence>
<reference evidence="3 4" key="1">
    <citation type="submission" date="2024-01" db="EMBL/GenBank/DDBJ databases">
        <authorList>
            <person name="Waweru B."/>
        </authorList>
    </citation>
    <scope>NUCLEOTIDE SEQUENCE [LARGE SCALE GENOMIC DNA]</scope>
</reference>
<keyword evidence="1" id="KW-0812">Transmembrane</keyword>
<dbReference type="AlphaFoldDB" id="A0AAV1R3C4"/>
<comment type="caution">
    <text evidence="3">The sequence shown here is derived from an EMBL/GenBank/DDBJ whole genome shotgun (WGS) entry which is preliminary data.</text>
</comment>
<dbReference type="Proteomes" id="UP001314170">
    <property type="component" value="Unassembled WGS sequence"/>
</dbReference>
<feature type="domain" description="Trichome birefringence-like N-terminal" evidence="2">
    <location>
        <begin position="76"/>
        <end position="103"/>
    </location>
</feature>
<keyword evidence="1" id="KW-0472">Membrane</keyword>
<evidence type="ECO:0000313" key="3">
    <source>
        <dbReference type="EMBL" id="CAK7327513.1"/>
    </source>
</evidence>
<dbReference type="Pfam" id="PF14416">
    <property type="entry name" value="PMR5N"/>
    <property type="match status" value="1"/>
</dbReference>
<evidence type="ECO:0000256" key="1">
    <source>
        <dbReference type="SAM" id="Phobius"/>
    </source>
</evidence>
<sequence length="106" mass="12427">MSNNSNTSSATPRDTMTHLDFFKKFKRLNPLEPSLGFLGFFWVTLVFTGCFFYLDYRTVTRGLRHHGFLDKDVVWCDVFYGNWVWDDNDPMYRSQDCSFIDTGLGV</sequence>
<name>A0AAV1R3C4_9ROSI</name>
<proteinExistence type="predicted"/>